<proteinExistence type="predicted"/>
<reference evidence="1 2" key="1">
    <citation type="submission" date="2019-08" db="EMBL/GenBank/DDBJ databases">
        <title>In-depth cultivation of the pig gut microbiome towards novel bacterial diversity and tailored functional studies.</title>
        <authorList>
            <person name="Wylensek D."/>
            <person name="Hitch T.C.A."/>
            <person name="Clavel T."/>
        </authorList>
    </citation>
    <scope>NUCLEOTIDE SEQUENCE [LARGE SCALE GENOMIC DNA]</scope>
    <source>
        <strain evidence="1 2">Oil+RF-744-GAM-WT-6</strain>
    </source>
</reference>
<sequence>MRRDALPFLNQSLFMKLGKIRLSDGTLLDGEDTILAFEKCCREKGSAWMGIDSLHHGMQEKRAARFQRSLEEKQKIRVYFAIHNSHYDNEIAYEAVLEKLVNMKEPVPCPEPELRPEIFQDDGNSCLWLKLKDIRLSKEKAEHFMIASTGRNLKWTICNSRFFFGYIMEE</sequence>
<gene>
    <name evidence="1" type="ORF">FYJ51_10195</name>
</gene>
<dbReference type="AlphaFoldDB" id="A0A7X2NTN4"/>
<evidence type="ECO:0000313" key="2">
    <source>
        <dbReference type="Proteomes" id="UP000461880"/>
    </source>
</evidence>
<dbReference type="Proteomes" id="UP000461880">
    <property type="component" value="Unassembled WGS sequence"/>
</dbReference>
<dbReference type="RefSeq" id="WP_154505458.1">
    <property type="nucleotide sequence ID" value="NZ_VUMN01000026.1"/>
</dbReference>
<comment type="caution">
    <text evidence="1">The sequence shown here is derived from an EMBL/GenBank/DDBJ whole genome shotgun (WGS) entry which is preliminary data.</text>
</comment>
<name>A0A7X2NTN4_9FIRM</name>
<accession>A0A7X2NTN4</accession>
<keyword evidence="2" id="KW-1185">Reference proteome</keyword>
<protein>
    <submittedName>
        <fullName evidence="1">Uncharacterized protein</fullName>
    </submittedName>
</protein>
<organism evidence="1 2">
    <name type="scientific">Stecheria intestinalis</name>
    <dbReference type="NCBI Taxonomy" id="2606630"/>
    <lineage>
        <taxon>Bacteria</taxon>
        <taxon>Bacillati</taxon>
        <taxon>Bacillota</taxon>
        <taxon>Erysipelotrichia</taxon>
        <taxon>Erysipelotrichales</taxon>
        <taxon>Erysipelotrichaceae</taxon>
        <taxon>Stecheria</taxon>
    </lineage>
</organism>
<evidence type="ECO:0000313" key="1">
    <source>
        <dbReference type="EMBL" id="MSS59265.1"/>
    </source>
</evidence>
<dbReference type="EMBL" id="VUMN01000026">
    <property type="protein sequence ID" value="MSS59265.1"/>
    <property type="molecule type" value="Genomic_DNA"/>
</dbReference>